<feature type="domain" description="Ribosomal protein eL8/eL30/eS12/Gadd45" evidence="1">
    <location>
        <begin position="18"/>
        <end position="99"/>
    </location>
</feature>
<dbReference type="Pfam" id="PF01248">
    <property type="entry name" value="Ribosomal_L7Ae"/>
    <property type="match status" value="1"/>
</dbReference>
<evidence type="ECO:0000313" key="2">
    <source>
        <dbReference type="Proteomes" id="UP000035642"/>
    </source>
</evidence>
<keyword evidence="2" id="KW-1185">Reference proteome</keyword>
<reference evidence="2" key="1">
    <citation type="submission" date="2012-09" db="EMBL/GenBank/DDBJ databases">
        <authorList>
            <person name="Martin A.A."/>
        </authorList>
    </citation>
    <scope>NUCLEOTIDE SEQUENCE</scope>
</reference>
<dbReference type="STRING" id="6313.A0A0K0DKE7"/>
<dbReference type="Proteomes" id="UP000035642">
    <property type="component" value="Unassembled WGS sequence"/>
</dbReference>
<dbReference type="Gene3D" id="3.30.1330.30">
    <property type="match status" value="1"/>
</dbReference>
<dbReference type="InterPro" id="IPR004038">
    <property type="entry name" value="Ribosomal_eL8/eL30/eS12/Gad45"/>
</dbReference>
<evidence type="ECO:0000313" key="3">
    <source>
        <dbReference type="WBParaSite" id="ACAC_0001197801-mRNA-1"/>
    </source>
</evidence>
<dbReference type="WBParaSite" id="ACAC_0001197801-mRNA-1">
    <property type="protein sequence ID" value="ACAC_0001197801-mRNA-1"/>
    <property type="gene ID" value="ACAC_0001197801"/>
</dbReference>
<reference evidence="3" key="2">
    <citation type="submission" date="2017-02" db="UniProtKB">
        <authorList>
            <consortium name="WormBaseParasite"/>
        </authorList>
    </citation>
    <scope>IDENTIFICATION</scope>
</reference>
<dbReference type="SUPFAM" id="SSF55315">
    <property type="entry name" value="L30e-like"/>
    <property type="match status" value="1"/>
</dbReference>
<protein>
    <submittedName>
        <fullName evidence="3">Ribosomal_L7Ae domain-containing protein</fullName>
    </submittedName>
</protein>
<sequence length="133" mass="15717">MAAIWRPWKDGWLGEPGARAKRTFVCGLHESLKHLKADNVKCIIVARNYDVELFEGVSLFHRLRIECFNRNVPIVHASKKRCLSRVLKKFPYTNVIALFRFDAFEELYREVIRMWHESDSHIQYHIDQASLFA</sequence>
<evidence type="ECO:0000259" key="1">
    <source>
        <dbReference type="Pfam" id="PF01248"/>
    </source>
</evidence>
<dbReference type="InterPro" id="IPR029064">
    <property type="entry name" value="Ribosomal_eL30-like_sf"/>
</dbReference>
<name>A0A0K0DKE7_ANGCA</name>
<proteinExistence type="predicted"/>
<organism evidence="2 3">
    <name type="scientific">Angiostrongylus cantonensis</name>
    <name type="common">Rat lungworm</name>
    <dbReference type="NCBI Taxonomy" id="6313"/>
    <lineage>
        <taxon>Eukaryota</taxon>
        <taxon>Metazoa</taxon>
        <taxon>Ecdysozoa</taxon>
        <taxon>Nematoda</taxon>
        <taxon>Chromadorea</taxon>
        <taxon>Rhabditida</taxon>
        <taxon>Rhabditina</taxon>
        <taxon>Rhabditomorpha</taxon>
        <taxon>Strongyloidea</taxon>
        <taxon>Metastrongylidae</taxon>
        <taxon>Angiostrongylus</taxon>
    </lineage>
</organism>
<dbReference type="AlphaFoldDB" id="A0A0K0DKE7"/>
<accession>A0A0K0DKE7</accession>